<evidence type="ECO:0000313" key="1">
    <source>
        <dbReference type="EMBL" id="VEN52216.1"/>
    </source>
</evidence>
<dbReference type="EMBL" id="CAACVG010009137">
    <property type="protein sequence ID" value="VEN52216.1"/>
    <property type="molecule type" value="Genomic_DNA"/>
</dbReference>
<dbReference type="AlphaFoldDB" id="A0A653CWH0"/>
<name>A0A653CWH0_CALMS</name>
<evidence type="ECO:0000313" key="2">
    <source>
        <dbReference type="Proteomes" id="UP000410492"/>
    </source>
</evidence>
<sequence>MQSLLFEKKTKRIFIFNYKNAKIVCPIVSESFQCQTSVKKETSNRVGCQCIYRQINYILVHYGDPS</sequence>
<gene>
    <name evidence="1" type="ORF">CALMAC_LOCUS12428</name>
</gene>
<keyword evidence="2" id="KW-1185">Reference proteome</keyword>
<organism evidence="1 2">
    <name type="scientific">Callosobruchus maculatus</name>
    <name type="common">Southern cowpea weevil</name>
    <name type="synonym">Pulse bruchid</name>
    <dbReference type="NCBI Taxonomy" id="64391"/>
    <lineage>
        <taxon>Eukaryota</taxon>
        <taxon>Metazoa</taxon>
        <taxon>Ecdysozoa</taxon>
        <taxon>Arthropoda</taxon>
        <taxon>Hexapoda</taxon>
        <taxon>Insecta</taxon>
        <taxon>Pterygota</taxon>
        <taxon>Neoptera</taxon>
        <taxon>Endopterygota</taxon>
        <taxon>Coleoptera</taxon>
        <taxon>Polyphaga</taxon>
        <taxon>Cucujiformia</taxon>
        <taxon>Chrysomeloidea</taxon>
        <taxon>Chrysomelidae</taxon>
        <taxon>Bruchinae</taxon>
        <taxon>Bruchini</taxon>
        <taxon>Callosobruchus</taxon>
    </lineage>
</organism>
<accession>A0A653CWH0</accession>
<proteinExistence type="predicted"/>
<reference evidence="1 2" key="1">
    <citation type="submission" date="2019-01" db="EMBL/GenBank/DDBJ databases">
        <authorList>
            <person name="Sayadi A."/>
        </authorList>
    </citation>
    <scope>NUCLEOTIDE SEQUENCE [LARGE SCALE GENOMIC DNA]</scope>
</reference>
<protein>
    <submittedName>
        <fullName evidence="1">Uncharacterized protein</fullName>
    </submittedName>
</protein>
<dbReference type="Proteomes" id="UP000410492">
    <property type="component" value="Unassembled WGS sequence"/>
</dbReference>